<dbReference type="Proteomes" id="UP000002036">
    <property type="component" value="Chromosome F"/>
</dbReference>
<keyword evidence="4" id="KW-1185">Reference proteome</keyword>
<dbReference type="HOGENOM" id="CLU_019955_0_0_1"/>
<dbReference type="AlphaFoldDB" id="C5DLD1"/>
<feature type="domain" description="Cwf19-like C-terminal" evidence="2">
    <location>
        <begin position="247"/>
        <end position="374"/>
    </location>
</feature>
<dbReference type="EMBL" id="CU928170">
    <property type="protein sequence ID" value="CAR24282.1"/>
    <property type="molecule type" value="Genomic_DNA"/>
</dbReference>
<dbReference type="GO" id="GO:0061632">
    <property type="term" value="F:RNA lariat debranching enzyme activator activity"/>
    <property type="evidence" value="ECO:0007669"/>
    <property type="project" value="TreeGrafter"/>
</dbReference>
<dbReference type="KEGG" id="lth:KLTH0F11990g"/>
<feature type="domain" description="Cwf19-like protein C-terminal" evidence="1">
    <location>
        <begin position="415"/>
        <end position="495"/>
    </location>
</feature>
<dbReference type="eggNOG" id="KOG2476">
    <property type="taxonomic scope" value="Eukaryota"/>
</dbReference>
<dbReference type="InterPro" id="IPR006767">
    <property type="entry name" value="Cwf19-like_C_dom-2"/>
</dbReference>
<accession>C5DLD1</accession>
<dbReference type="FunCoup" id="C5DLD1">
    <property type="interactions" value="1193"/>
</dbReference>
<evidence type="ECO:0000313" key="4">
    <source>
        <dbReference type="Proteomes" id="UP000002036"/>
    </source>
</evidence>
<evidence type="ECO:0000313" key="3">
    <source>
        <dbReference type="EMBL" id="CAR24282.1"/>
    </source>
</evidence>
<dbReference type="GeneID" id="8292933"/>
<dbReference type="InterPro" id="IPR036265">
    <property type="entry name" value="HIT-like_sf"/>
</dbReference>
<dbReference type="GO" id="GO:0000398">
    <property type="term" value="P:mRNA splicing, via spliceosome"/>
    <property type="evidence" value="ECO:0007669"/>
    <property type="project" value="TreeGrafter"/>
</dbReference>
<evidence type="ECO:0000259" key="2">
    <source>
        <dbReference type="Pfam" id="PF04677"/>
    </source>
</evidence>
<dbReference type="PANTHER" id="PTHR12072:SF4">
    <property type="entry name" value="CWF19-LIKE PROTEIN 1"/>
    <property type="match status" value="1"/>
</dbReference>
<dbReference type="SUPFAM" id="SSF54197">
    <property type="entry name" value="HIT-like"/>
    <property type="match status" value="1"/>
</dbReference>
<dbReference type="RefSeq" id="XP_002554719.1">
    <property type="nucleotide sequence ID" value="XM_002554673.1"/>
</dbReference>
<name>C5DLD1_LACTC</name>
<dbReference type="Pfam" id="PF04677">
    <property type="entry name" value="CwfJ_C_1"/>
    <property type="match status" value="1"/>
</dbReference>
<dbReference type="OMA" id="FSGHCLI"/>
<dbReference type="InParanoid" id="C5DLD1"/>
<reference evidence="3 4" key="1">
    <citation type="journal article" date="2009" name="Genome Res.">
        <title>Comparative genomics of protoploid Saccharomycetaceae.</title>
        <authorList>
            <consortium name="The Genolevures Consortium"/>
            <person name="Souciet J.-L."/>
            <person name="Dujon B."/>
            <person name="Gaillardin C."/>
            <person name="Johnston M."/>
            <person name="Baret P.V."/>
            <person name="Cliften P."/>
            <person name="Sherman D.J."/>
            <person name="Weissenbach J."/>
            <person name="Westhof E."/>
            <person name="Wincker P."/>
            <person name="Jubin C."/>
            <person name="Poulain J."/>
            <person name="Barbe V."/>
            <person name="Segurens B."/>
            <person name="Artiguenave F."/>
            <person name="Anthouard V."/>
            <person name="Vacherie B."/>
            <person name="Val M.-E."/>
            <person name="Fulton R.S."/>
            <person name="Minx P."/>
            <person name="Wilson R."/>
            <person name="Durrens P."/>
            <person name="Jean G."/>
            <person name="Marck C."/>
            <person name="Martin T."/>
            <person name="Nikolski M."/>
            <person name="Rolland T."/>
            <person name="Seret M.-L."/>
            <person name="Casaregola S."/>
            <person name="Despons L."/>
            <person name="Fairhead C."/>
            <person name="Fischer G."/>
            <person name="Lafontaine I."/>
            <person name="Leh V."/>
            <person name="Lemaire M."/>
            <person name="de Montigny J."/>
            <person name="Neuveglise C."/>
            <person name="Thierry A."/>
            <person name="Blanc-Lenfle I."/>
            <person name="Bleykasten C."/>
            <person name="Diffels J."/>
            <person name="Fritsch E."/>
            <person name="Frangeul L."/>
            <person name="Goeffon A."/>
            <person name="Jauniaux N."/>
            <person name="Kachouri-Lafond R."/>
            <person name="Payen C."/>
            <person name="Potier S."/>
            <person name="Pribylova L."/>
            <person name="Ozanne C."/>
            <person name="Richard G.-F."/>
            <person name="Sacerdot C."/>
            <person name="Straub M.-L."/>
            <person name="Talla E."/>
        </authorList>
    </citation>
    <scope>NUCLEOTIDE SEQUENCE [LARGE SCALE GENOMIC DNA]</scope>
    <source>
        <strain evidence="4">ATCC 56472 / CBS 6340 / NRRL Y-8284</strain>
    </source>
</reference>
<gene>
    <name evidence="3" type="ordered locus">KLTH0F11990g</name>
</gene>
<sequence>MLKVLVLRASVSTVDTVLTKLEQLNTKSGPFDCAFLLGHVFDTAEEAKSKSAGVPVFCTNGRQLLVPDQGSNKLGSNITLLNGYGIFITSHGLRIAYISGSDGYLEKNRESIMKTFAGLDNKNVDILLTDDWSKPFDRSRGGHGKNRSLVDDIMKSVRPKYHFATNVVDLFHETLPFEWSGSDILTRCLNVAEYNSGAKWAYAFSISLDGDGPKSSKPSLMGNPYELPETNKRPLEQNQAAEAPAKKPKQILPEECRFCFSNPKIEEHLIISIGEHAYLTTAKGPLTVPTNNMEFSGHCLVIPIKHIPKINPDDGIDYDISTSPIYLESLKYERAIAKMNFERFETCTISFEINSENSIHYHKQVFPVPKYLIGKFSAALERQVHFNNTKYTNNAKLEFDQYSGPHNEDFKALLNDREQNYIQFTVHENEGAEPKVYAARFGADERIDLQFGRRVLAFVLRLPKRAKWDSKICHQTQEEEKLDVKLFQKNFKDYELNS</sequence>
<organism evidence="3 4">
    <name type="scientific">Lachancea thermotolerans (strain ATCC 56472 / CBS 6340 / NRRL Y-8284)</name>
    <name type="common">Yeast</name>
    <name type="synonym">Kluyveromyces thermotolerans</name>
    <dbReference type="NCBI Taxonomy" id="559295"/>
    <lineage>
        <taxon>Eukaryota</taxon>
        <taxon>Fungi</taxon>
        <taxon>Dikarya</taxon>
        <taxon>Ascomycota</taxon>
        <taxon>Saccharomycotina</taxon>
        <taxon>Saccharomycetes</taxon>
        <taxon>Saccharomycetales</taxon>
        <taxon>Saccharomycetaceae</taxon>
        <taxon>Lachancea</taxon>
    </lineage>
</organism>
<dbReference type="Pfam" id="PF04676">
    <property type="entry name" value="CwfJ_C_2"/>
    <property type="match status" value="1"/>
</dbReference>
<protein>
    <submittedName>
        <fullName evidence="3">KLTH0F11990p</fullName>
    </submittedName>
</protein>
<proteinExistence type="predicted"/>
<dbReference type="GO" id="GO:0071014">
    <property type="term" value="C:post-mRNA release spliceosomal complex"/>
    <property type="evidence" value="ECO:0007669"/>
    <property type="project" value="TreeGrafter"/>
</dbReference>
<dbReference type="InterPro" id="IPR040194">
    <property type="entry name" value="Cwf19-like"/>
</dbReference>
<dbReference type="InterPro" id="IPR006768">
    <property type="entry name" value="Cwf19-like_C_dom-1"/>
</dbReference>
<dbReference type="OrthoDB" id="444325at2759"/>
<evidence type="ECO:0000259" key="1">
    <source>
        <dbReference type="Pfam" id="PF04676"/>
    </source>
</evidence>
<dbReference type="PANTHER" id="PTHR12072">
    <property type="entry name" value="CWF19, CELL CYCLE CONTROL PROTEIN"/>
    <property type="match status" value="1"/>
</dbReference>
<dbReference type="STRING" id="559295.C5DLD1"/>